<reference evidence="4" key="1">
    <citation type="journal article" date="2019" name="Int. J. Syst. Evol. Microbiol.">
        <title>The Global Catalogue of Microorganisms (GCM) 10K type strain sequencing project: providing services to taxonomists for standard genome sequencing and annotation.</title>
        <authorList>
            <consortium name="The Broad Institute Genomics Platform"/>
            <consortium name="The Broad Institute Genome Sequencing Center for Infectious Disease"/>
            <person name="Wu L."/>
            <person name="Ma J."/>
        </authorList>
    </citation>
    <scope>NUCLEOTIDE SEQUENCE [LARGE SCALE GENOMIC DNA]</scope>
    <source>
        <strain evidence="4">CGMCC 4.1469</strain>
    </source>
</reference>
<dbReference type="Pfam" id="PF12545">
    <property type="entry name" value="DUF3739"/>
    <property type="match status" value="1"/>
</dbReference>
<sequence>MMRSNKPRRHRQRLPWFHVVLVHAQVLLLLLTPCTQAGDILHMAGAAGGGTGGTGTTTPNSAAPVDTAAATAQAQGHAQDMLARNTMALQAVTAMQEAAHAAAAGATNAGANPNFPGQTLPDVPNGLGTGGLDIAGTPTGANAPTQSMENARTIVNIQQTQQQALLYWNTFNVGSSTTVKFDQSAGGADAGTWIAFNKITDPSGNPTQILGSIEAQGQVYIINQNGIIFGAGSEVSTHALVASALPLNDNLVTRGLLNNPDSQFLFSALAQPAGTKGPTPAYTPPAPPAGKIGSVTVQTGAKITSPTSSANVGGLVALIGPNVTNNGRISTPDGQTVLAAGMQVGFTAHASGDASLRGLDVYVGDVGTEGTVTNNGIIDSARANVTMAGKNVNQTGVITSSTSVTLNGRIDIDASYNATPNTFYDSVNRPSDPQFLKRSTGAVVFGANSVTQILPEWSSTQTVVGTELALRSQMNVTGLTVYFGQDSVVYAPNAVVAVSAGVWEYTSSNAGSTNTLVHSSGQIYLDEGAEINVQGSTDVNVPVTQYIQQITLRQAELANFPVQKNSGLLNSTITVDLRRSGVRTDGSIWYGTPLADLSGYVGVIQRTVGELTTAGGSVTLNAGGSVVLQTGAQVDVSGGWVDYGGSTVQTTQLLLSNQTVDIANADPTIRYDGIYQPGSSTTDPRFGVTSSSGAIWTPGSYYQPGYLQGGSGGSLSISAAAMALDGVMTGLTVSGPYQREIPAAASSLDLKWQADVSGFPDFLFNSPTPPLIEFGTTGTQAPAGAFTVDSNGLPLALSADRTNHVMLSPTLLTSSGFGRLSVVNFDGQIIVPEGVTLQTQVLGAVTLVGANVSVLGSIVAPGGEITLKAYNISPAEMARLTRQPPAADPAPNSGRGVLTLGAASVLSTAGLLVNDVTAAGLAEARPIIIQGGSITAEAYSIVAQEGSVLDVSGGVYLRTNGTFQYGNAGTLSLLAGANPDYSYRVGSQDIHLDLKGVTGGTFELGSTMLGFSGAKGGTLNLQAQMIQVGGSTGNAQTLLLDAGLFSRGGFSTFDLTGFGTVGGADYLPAVSIAAGTQIMPQVMSYVATANSSVAGGISLTRWLAQEGVRNPATLNFHAPGLTDDFSTLLTVRGDFVMGANSSIVTDALGAIHINAQTASILGSLTAPGGEIEIITAGQFPTLTTLNNAQPTLYVSAQSTLSAAGKTLLLPDAYGRKVGTVLAGGTVYLQGNIVAAAGSVMNVSGTSNTLDVNLGSLGYAVGTAALTATGLPSVGLTTQRARVDTNAGKITLVGGEELFVDSTLQGYAGGSNAVGGTLAVSSGRFYASGVIADPRDITLWVQQSGTVLPSTFGGIGNPVRNADTSIVPGAGYFAVSSFSQGGFDSLTLGGNVGFVGAVDITAAGALSVGSKGIIQADSQVNLTASYVSLGRAFVNPQQPQEVLTPFTKISDTGALNFFYFSPTYGSGTVNVTAKLIDVGTLSLQGVGQLNLMADNGAIRGDGVLDVAGSIYMRAAQIYPPTAVSFNVFAYDYMSGGSSHAGSVTIVGSGQQPLPLSAGGTLGIYASEITQGGTLVAPFGTINLGWDGIGGWDGAQSGPVDLITNQTAPVTRQLTLLTGSVTSVSAVDPLTGQGLTIPYGINLNGTSWIDPRGIDITGGGGPEKAVHLSALNVSTQTGSVINLSGGGELYAYRWVTGNGGTNDVLASEGSFAVLPGYAADYAPFGAYNSTASGATLGTDKGYTNSTLHVGDKIYLGASPGMAAGVYTLLPARYALLPGAFLVTPGSGAPAGSQLLPSGAYTVSGYRFDGLNSNVVSEALMSSFEVAAGSVVRKSAQYDDYVASTFLKAQAAQLGVAVPQLPADAGHVVLQAVQSMLLQGTLIGQTGTGGNGALVDISSPVDIVISSPGAAPVSGKLQLDSASLSLIGAGSLLIGGVRTSGTDGTHVTVSTNNLTVDNAGSTLSGTEVLLVAKQVLEVKSGSQIVQGTAGTASSTEKLIFGSAGSTGSGDGALVRVGSSANATITRLGRSGSTLPTLIVGSGVLLQGNSLVLDTTYGTSLDAGAVLNSANIALNSGSLALQLDSTVAVPPTTGLVLSGTALQSLASAKTLSLLSYTTLDIYGAGQVGNSSLVNLEVHAGQIRGFNQGGGTAAFVAQNLLVDNSANAANGTAVAGNGTLSFSANVIRLGSGTLQANQFSAVQMQASSGVQLEGNGGFTTNAALTITTPVIAGLAGAVQSIRSDAALMIQAPVSSGTALATNGLGASLSLQGARVEVDTLVKLPSGSLKVLATNGDVVVNGTLDLSGVRRDFQDVSTFTSGGQVSLTSSTGNVSLGATAVVNVSANAGGGNAGSVSISAPTGMLTVAGGATMSGLAGTGGVNGSFTLDVSSLGGLLLGSIAGTASASFTESLSVRVRTGDVVINDTIKAHQFQLAADAGSITVGSTGKIDASGTTGGTIRLVARKDVVLQGDSVNNRGATLTVAAQKFDSAGKGGAVSLEAGAAALVSGTYGVGTGTVDIQSLSSINLSVAAQTAASAGLGQFSGVLHLRAPQISGGTDVSVNAIQGTITGASSVTVEGYFIQDLTSSGGTITSTVQSTVQSNGNTFLGAGYTAMYNRIVGTNPLNSGLGSVLVLQPGAEIVNRSGDLTLGTTSSTTTSDWNLSTFRFGTKAAPGVLTLRAAGNLVFYNALSDGFTPTLANSNASWLWLAPVTTQVSTLPVNTQSWSYHLTAGADLSGVDFHTVQPMSTLSGQSGLLNGATAGSVLVGKNGGLALPTTPGTNATTSSAISRLYQVIRTGTGDIDISAGGDVILLNQFATIYTAGVGVQSATSVFASNDFVVPVLSKAGTQPAQGPLGVIQQTYAASYTMAGGNVWVSAGNDITHKTQNTQGVLIDDSERQLPVNWLYRRGFVDPLTGLFGSAGVTGNPLTTLNDPTASTTWWVDFSNFFEGVGALGGGNVTLKAGRDVANVDAVSATNARMPGKDPSTGLNVKPDADKLLQLGGGNVVVEAGRNIDGGVYYVERGRGTLTAGNSITTNATRTLSLGILNGFNAPIIKDSSTWLPTTLFVGDATFDVSAKKDVLLGPVANPFLLPQGMSNRYWYKTYFSTYTANSGVNVSSLGGSVTFREAATPGNTTADPLLYQWLTNVLLFNTSATQNASYSQPWLRLAESSTNAFASVSSIMPPTLKATSFSGDVNLVGALTLFPSAVGTIDLLAAGSVNGLRPTGTSTQLVPGQTVVSWGASTINLSDANPLAIPSYYTPYAYATLAGKAGTANTSANGFLSFIENLFNETGSTSGVSSVLQNKQSLHAPGVLHANDRTPVHIYASTGDITGITFYSAKQAQIIAGNDVSDISFYIQNTRADSTSIVASGRDIIAYNENTLSRIQSRLAGNSLIIGQSALAGDIQISGPGSLEVLAGRNLDLGTGANKTDGTGVGITSIGNGRNPYLPFGGADITVAAGMGGAALGLGGSGMDFTTFMTQFVNSAAGTRYLGELAEMLGVTTVNLNDPALTPEQQKQLALAVYYLVLRDAGRDHNNPESPNAGTYTDGFAAISALFPTTTTGTIHTQARDIRTKSGGDINILTPGGGLEMASTTIGSTLAPPGIITESGGNINIFADKDVTIGIARIFTLRGGDIMIWSSQGDIAAGSSSKTVQSAPPTRVLIDPQSANVATDLAGLATGGGIGVLASVAGVKPGNVDLIAPVGAVDAGDAGIRATGNLNIAATIVLNAANISVGGTSAGTPAAPAVAAPSLGGLAAASSSAAAATSATNSQAPSQNKEEQALSQEQPSVITVQVIGYGGGDGTDERKRRNDQPGE</sequence>
<organism evidence="3 4">
    <name type="scientific">Prosthecobacter fluviatilis</name>
    <dbReference type="NCBI Taxonomy" id="445931"/>
    <lineage>
        <taxon>Bacteria</taxon>
        <taxon>Pseudomonadati</taxon>
        <taxon>Verrucomicrobiota</taxon>
        <taxon>Verrucomicrobiia</taxon>
        <taxon>Verrucomicrobiales</taxon>
        <taxon>Verrucomicrobiaceae</taxon>
        <taxon>Prosthecobacter</taxon>
    </lineage>
</organism>
<evidence type="ECO:0000259" key="2">
    <source>
        <dbReference type="SMART" id="SM00912"/>
    </source>
</evidence>
<dbReference type="EMBL" id="JBHSMQ010000007">
    <property type="protein sequence ID" value="MFC5456731.1"/>
    <property type="molecule type" value="Genomic_DNA"/>
</dbReference>
<name>A0ABW0KUP7_9BACT</name>
<keyword evidence="4" id="KW-1185">Reference proteome</keyword>
<dbReference type="InterPro" id="IPR050909">
    <property type="entry name" value="Bact_Autotransporter_VF"/>
</dbReference>
<dbReference type="PANTHER" id="PTHR12338:SF5">
    <property type="entry name" value="ANTIGEN 43-RELATED"/>
    <property type="match status" value="1"/>
</dbReference>
<feature type="compositionally biased region" description="Polar residues" evidence="1">
    <location>
        <begin position="3780"/>
        <end position="3790"/>
    </location>
</feature>
<comment type="caution">
    <text evidence="3">The sequence shown here is derived from an EMBL/GenBank/DDBJ whole genome shotgun (WGS) entry which is preliminary data.</text>
</comment>
<dbReference type="InterPro" id="IPR012334">
    <property type="entry name" value="Pectin_lyas_fold"/>
</dbReference>
<dbReference type="Proteomes" id="UP001596052">
    <property type="component" value="Unassembled WGS sequence"/>
</dbReference>
<dbReference type="InterPro" id="IPR011050">
    <property type="entry name" value="Pectin_lyase_fold/virulence"/>
</dbReference>
<dbReference type="InterPro" id="IPR021026">
    <property type="entry name" value="Filamn_hemagglutn_DUF3739"/>
</dbReference>
<protein>
    <submittedName>
        <fullName evidence="3">Filamentous hemagglutinin family protein</fullName>
    </submittedName>
</protein>
<gene>
    <name evidence="3" type="ORF">ACFQDI_17830</name>
</gene>
<dbReference type="SMART" id="SM00912">
    <property type="entry name" value="Haemagg_act"/>
    <property type="match status" value="1"/>
</dbReference>
<evidence type="ECO:0000256" key="1">
    <source>
        <dbReference type="SAM" id="MobiDB-lite"/>
    </source>
</evidence>
<dbReference type="RefSeq" id="WP_377169274.1">
    <property type="nucleotide sequence ID" value="NZ_JBHSMQ010000007.1"/>
</dbReference>
<dbReference type="SUPFAM" id="SSF51126">
    <property type="entry name" value="Pectin lyase-like"/>
    <property type="match status" value="1"/>
</dbReference>
<evidence type="ECO:0000313" key="4">
    <source>
        <dbReference type="Proteomes" id="UP001596052"/>
    </source>
</evidence>
<feature type="compositionally biased region" description="Low complexity" evidence="1">
    <location>
        <begin position="3764"/>
        <end position="3774"/>
    </location>
</feature>
<feature type="compositionally biased region" description="Basic and acidic residues" evidence="1">
    <location>
        <begin position="3802"/>
        <end position="3814"/>
    </location>
</feature>
<dbReference type="PANTHER" id="PTHR12338">
    <property type="entry name" value="AUTOTRANSPORTER"/>
    <property type="match status" value="1"/>
</dbReference>
<evidence type="ECO:0000313" key="3">
    <source>
        <dbReference type="EMBL" id="MFC5456731.1"/>
    </source>
</evidence>
<accession>A0ABW0KUP7</accession>
<dbReference type="Gene3D" id="2.160.20.10">
    <property type="entry name" value="Single-stranded right-handed beta-helix, Pectin lyase-like"/>
    <property type="match status" value="2"/>
</dbReference>
<dbReference type="InterPro" id="IPR008638">
    <property type="entry name" value="FhaB/CdiA-like_TPS"/>
</dbReference>
<feature type="region of interest" description="Disordered" evidence="1">
    <location>
        <begin position="3764"/>
        <end position="3814"/>
    </location>
</feature>
<feature type="domain" description="Filamentous haemagglutinin FhaB/tRNA nuclease CdiA-like TPS" evidence="2">
    <location>
        <begin position="129"/>
        <end position="251"/>
    </location>
</feature>
<proteinExistence type="predicted"/>
<dbReference type="NCBIfam" id="TIGR01901">
    <property type="entry name" value="adhes_NPXG"/>
    <property type="match status" value="1"/>
</dbReference>